<keyword evidence="1" id="KW-1133">Transmembrane helix</keyword>
<proteinExistence type="predicted"/>
<dbReference type="KEGG" id="aacx:DEACI_3140"/>
<keyword evidence="1" id="KW-0812">Transmembrane</keyword>
<reference evidence="3" key="1">
    <citation type="submission" date="2014-11" db="EMBL/GenBank/DDBJ databases">
        <authorList>
            <person name="Hornung B.V."/>
        </authorList>
    </citation>
    <scope>NUCLEOTIDE SEQUENCE</scope>
    <source>
        <strain evidence="3">INE</strain>
    </source>
</reference>
<accession>A0A8S0Y3V8</accession>
<evidence type="ECO:0000313" key="4">
    <source>
        <dbReference type="Proteomes" id="UP001071230"/>
    </source>
</evidence>
<dbReference type="Pfam" id="PF13176">
    <property type="entry name" value="TPR_7"/>
    <property type="match status" value="1"/>
</dbReference>
<dbReference type="InterPro" id="IPR019734">
    <property type="entry name" value="TPR_rpt"/>
</dbReference>
<feature type="transmembrane region" description="Helical" evidence="1">
    <location>
        <begin position="41"/>
        <end position="59"/>
    </location>
</feature>
<evidence type="ECO:0000313" key="2">
    <source>
        <dbReference type="EMBL" id="CAA7602465.1"/>
    </source>
</evidence>
<feature type="transmembrane region" description="Helical" evidence="1">
    <location>
        <begin position="16"/>
        <end position="34"/>
    </location>
</feature>
<dbReference type="Proteomes" id="UP000836597">
    <property type="component" value="Chromosome"/>
</dbReference>
<dbReference type="EMBL" id="CDGJ01000005">
    <property type="protein sequence ID" value="CEJ05920.1"/>
    <property type="molecule type" value="Genomic_DNA"/>
</dbReference>
<keyword evidence="4" id="KW-1185">Reference proteome</keyword>
<dbReference type="Proteomes" id="UP001071230">
    <property type="component" value="Unassembled WGS sequence"/>
</dbReference>
<dbReference type="EMBL" id="LR746496">
    <property type="protein sequence ID" value="CAA7602465.1"/>
    <property type="molecule type" value="Genomic_DNA"/>
</dbReference>
<dbReference type="Gene3D" id="1.25.40.10">
    <property type="entry name" value="Tetratricopeptide repeat domain"/>
    <property type="match status" value="1"/>
</dbReference>
<reference evidence="2" key="2">
    <citation type="submission" date="2020-01" db="EMBL/GenBank/DDBJ databases">
        <authorList>
            <person name="Hornung B."/>
        </authorList>
    </citation>
    <scope>NUCLEOTIDE SEQUENCE</scope>
    <source>
        <strain evidence="2">PacBioINE</strain>
    </source>
</reference>
<organism evidence="2">
    <name type="scientific">Acididesulfobacillus acetoxydans</name>
    <dbReference type="NCBI Taxonomy" id="1561005"/>
    <lineage>
        <taxon>Bacteria</taxon>
        <taxon>Bacillati</taxon>
        <taxon>Bacillota</taxon>
        <taxon>Clostridia</taxon>
        <taxon>Eubacteriales</taxon>
        <taxon>Peptococcaceae</taxon>
        <taxon>Acididesulfobacillus</taxon>
    </lineage>
</organism>
<protein>
    <submittedName>
        <fullName evidence="2 3">Tetratricopeptide repeat</fullName>
    </submittedName>
</protein>
<gene>
    <name evidence="3" type="ORF">DEACI_0340</name>
    <name evidence="2" type="ORF">DEACI_3140</name>
</gene>
<evidence type="ECO:0000256" key="1">
    <source>
        <dbReference type="SAM" id="Phobius"/>
    </source>
</evidence>
<evidence type="ECO:0000313" key="3">
    <source>
        <dbReference type="EMBL" id="CEJ05920.1"/>
    </source>
</evidence>
<dbReference type="SUPFAM" id="SSF48452">
    <property type="entry name" value="TPR-like"/>
    <property type="match status" value="1"/>
</dbReference>
<keyword evidence="1" id="KW-0472">Membrane</keyword>
<dbReference type="AlphaFoldDB" id="A0A8S0Y3V8"/>
<sequence length="260" mass="29207">MKNTPLDPEVFYVQKLYYFFFLITLSFMTGLICGWRFGWKAGVLAFLVGLVLSYLAMLFKKSFALPDRKIVAKRMAKEISQAASPLVIARFASQLYYYLKEKDRAISLLEQFLPSSDPLVCATLAEIHLREGKSRKALSVLHDNPYALANPLLLATQAHILRQNGKTAEAVKLYERSLRLAKGAGFPHNGAHRLTQALLTISYTASIHHALADCFLELKDTAAAKKHYRAGNRLLVDISLWRSSKPRLSRLSAKSFTKSS</sequence>
<dbReference type="InterPro" id="IPR011990">
    <property type="entry name" value="TPR-like_helical_dom_sf"/>
</dbReference>
<name>A0A8S0Y3V8_9FIRM</name>
<dbReference type="RefSeq" id="WP_240985828.1">
    <property type="nucleotide sequence ID" value="NZ_CDGJ01000005.1"/>
</dbReference>